<evidence type="ECO:0000313" key="3">
    <source>
        <dbReference type="EMBL" id="KAG8468854.1"/>
    </source>
</evidence>
<dbReference type="Proteomes" id="UP000751190">
    <property type="component" value="Unassembled WGS sequence"/>
</dbReference>
<feature type="transmembrane region" description="Helical" evidence="1">
    <location>
        <begin position="476"/>
        <end position="493"/>
    </location>
</feature>
<dbReference type="EMBL" id="JAGTXO010000003">
    <property type="protein sequence ID" value="KAG8468854.1"/>
    <property type="molecule type" value="Genomic_DNA"/>
</dbReference>
<keyword evidence="1" id="KW-1133">Transmembrane helix</keyword>
<feature type="signal peptide" evidence="2">
    <location>
        <begin position="1"/>
        <end position="33"/>
    </location>
</feature>
<reference evidence="3" key="1">
    <citation type="submission" date="2021-05" db="EMBL/GenBank/DDBJ databases">
        <title>The genome of the haptophyte Pavlova lutheri (Diacronema luteri, Pavlovales) - a model for lipid biosynthesis in eukaryotic algae.</title>
        <authorList>
            <person name="Hulatt C.J."/>
            <person name="Posewitz M.C."/>
        </authorList>
    </citation>
    <scope>NUCLEOTIDE SEQUENCE</scope>
    <source>
        <strain evidence="3">NIVA-4/92</strain>
    </source>
</reference>
<feature type="chain" id="PRO_5035174611" evidence="2">
    <location>
        <begin position="34"/>
        <end position="512"/>
    </location>
</feature>
<comment type="caution">
    <text evidence="3">The sequence shown here is derived from an EMBL/GenBank/DDBJ whole genome shotgun (WGS) entry which is preliminary data.</text>
</comment>
<gene>
    <name evidence="3" type="ORF">KFE25_007372</name>
</gene>
<proteinExistence type="predicted"/>
<organism evidence="3 4">
    <name type="scientific">Diacronema lutheri</name>
    <name type="common">Unicellular marine alga</name>
    <name type="synonym">Monochrysis lutheri</name>
    <dbReference type="NCBI Taxonomy" id="2081491"/>
    <lineage>
        <taxon>Eukaryota</taxon>
        <taxon>Haptista</taxon>
        <taxon>Haptophyta</taxon>
        <taxon>Pavlovophyceae</taxon>
        <taxon>Pavlovales</taxon>
        <taxon>Pavlovaceae</taxon>
        <taxon>Diacronema</taxon>
    </lineage>
</organism>
<keyword evidence="1" id="KW-0472">Membrane</keyword>
<protein>
    <submittedName>
        <fullName evidence="3">Uncharacterized protein</fullName>
    </submittedName>
</protein>
<sequence length="512" mass="56230">MYTCCGRRARLRVGRRRLALGLLLTSAVAPTSSLVDPTRPLQLRERAATAYEGAKRSLTSLRASRALLARSQAAVGQSLPTLLEESQAKAQLMAVTLTEIELEKKEAPEQIADARFERGWRLVRGALDMRTPGRLERVRELARAIRACAALLVRPRPPDQLKLAAAERLFELQAAHEDAEARAVAIGKAYLDAALAESRTLIKARELDALIDSAELCLDASLQRLLRLENTTRLLQTVRARAEAARCDGPADGVDAGALDSGGSRLARRRNAQAVVERVDRWLDGACARYEAAPAELDNMTALLVAAVGRSDSAITRSELERFTAVKRMREAQSLALTESLYTRKAEGRRWRAALNHYDLMPGGARPGAAVPRAPPPHKAPLVLAACYFALSVPYQVYDALYGLYRFFRACEFPSIEETFYACKVAVIITPIIWSAVRVADFVALYITKVLLPMRRADIRRFFDGVHAWASGQPRALAWILLATYAALCAAYVRDRVSLAARAPPPAVPDGL</sequence>
<feature type="transmembrane region" description="Helical" evidence="1">
    <location>
        <begin position="382"/>
        <end position="405"/>
    </location>
</feature>
<keyword evidence="2" id="KW-0732">Signal</keyword>
<name>A0A8J5XR41_DIALT</name>
<keyword evidence="4" id="KW-1185">Reference proteome</keyword>
<feature type="transmembrane region" description="Helical" evidence="1">
    <location>
        <begin position="425"/>
        <end position="447"/>
    </location>
</feature>
<evidence type="ECO:0000256" key="1">
    <source>
        <dbReference type="SAM" id="Phobius"/>
    </source>
</evidence>
<evidence type="ECO:0000256" key="2">
    <source>
        <dbReference type="SAM" id="SignalP"/>
    </source>
</evidence>
<dbReference type="AlphaFoldDB" id="A0A8J5XR41"/>
<accession>A0A8J5XR41</accession>
<keyword evidence="1" id="KW-0812">Transmembrane</keyword>
<evidence type="ECO:0000313" key="4">
    <source>
        <dbReference type="Proteomes" id="UP000751190"/>
    </source>
</evidence>